<dbReference type="AlphaFoldDB" id="A0A6A7C3S6"/>
<feature type="domain" description="Rhodanese" evidence="12">
    <location>
        <begin position="333"/>
        <end position="426"/>
    </location>
</feature>
<dbReference type="GO" id="GO:0032447">
    <property type="term" value="P:protein urmylation"/>
    <property type="evidence" value="ECO:0007669"/>
    <property type="project" value="TreeGrafter"/>
</dbReference>
<dbReference type="PROSITE" id="PS50206">
    <property type="entry name" value="RHODANESE_3"/>
    <property type="match status" value="1"/>
</dbReference>
<keyword evidence="3" id="KW-0819">tRNA processing</keyword>
<keyword evidence="7" id="KW-0067">ATP-binding</keyword>
<evidence type="ECO:0000256" key="1">
    <source>
        <dbReference type="ARBA" id="ARBA00004514"/>
    </source>
</evidence>
<evidence type="ECO:0000313" key="14">
    <source>
        <dbReference type="Proteomes" id="UP000799421"/>
    </source>
</evidence>
<evidence type="ECO:0000259" key="12">
    <source>
        <dbReference type="PROSITE" id="PS50206"/>
    </source>
</evidence>
<dbReference type="Pfam" id="PF00581">
    <property type="entry name" value="Rhodanese"/>
    <property type="match status" value="1"/>
</dbReference>
<dbReference type="GO" id="GO:0042292">
    <property type="term" value="F:URM1 activating enzyme activity"/>
    <property type="evidence" value="ECO:0007669"/>
    <property type="project" value="TreeGrafter"/>
</dbReference>
<dbReference type="InterPro" id="IPR045886">
    <property type="entry name" value="ThiF/MoeB/HesA"/>
</dbReference>
<evidence type="ECO:0000256" key="5">
    <source>
        <dbReference type="ARBA" id="ARBA00022741"/>
    </source>
</evidence>
<keyword evidence="6" id="KW-0833">Ubl conjugation pathway</keyword>
<keyword evidence="14" id="KW-1185">Reference proteome</keyword>
<sequence>MDIATLRSQIRALEAELIQLRHKLHLAEQAAKHSYQNPYPHPLPQSHYERYTRQLLVPSFGVSSQLALCQSSILIIGLGGLGCPAAAYLAAAGVGRLGLLDGDIVELSNLHRQTLHSMESIGLNKARSAEINLRKLNPTVEYTVFEEFLTPQGAVGRVKGWDLVLDCTDTVGMRYLINDACVVADKPLVSAAALRTEGSVVMLNSLRDGERSPCYRCLYPTMPPRRAMQRCSEAGVLGPVVGVMGTMQALEAIKVVTGRDTSSAGTMLLFSGYEAPQFRTVRVRKRKRECVVHGRAEVFAEENYVVPECEGVGTLREEDRISAKELGEGVGRDPSGMVLVDIRPETEFDMCRIEGAVNIPWTGDERDWVRRLRGLGEDASREWVVICKRGNDSQMAVSAGLDVGLRLKDVSGGLEAWRREVDPTWPVY</sequence>
<organism evidence="13 14">
    <name type="scientific">Piedraia hortae CBS 480.64</name>
    <dbReference type="NCBI Taxonomy" id="1314780"/>
    <lineage>
        <taxon>Eukaryota</taxon>
        <taxon>Fungi</taxon>
        <taxon>Dikarya</taxon>
        <taxon>Ascomycota</taxon>
        <taxon>Pezizomycotina</taxon>
        <taxon>Dothideomycetes</taxon>
        <taxon>Dothideomycetidae</taxon>
        <taxon>Capnodiales</taxon>
        <taxon>Piedraiaceae</taxon>
        <taxon>Piedraia</taxon>
    </lineage>
</organism>
<dbReference type="PANTHER" id="PTHR10953">
    <property type="entry name" value="UBIQUITIN-ACTIVATING ENZYME E1"/>
    <property type="match status" value="1"/>
</dbReference>
<evidence type="ECO:0000256" key="11">
    <source>
        <dbReference type="SAM" id="Coils"/>
    </source>
</evidence>
<evidence type="ECO:0000256" key="2">
    <source>
        <dbReference type="ARBA" id="ARBA00022679"/>
    </source>
</evidence>
<dbReference type="GO" id="GO:0005524">
    <property type="term" value="F:ATP binding"/>
    <property type="evidence" value="ECO:0007669"/>
    <property type="project" value="UniProtKB-KW"/>
</dbReference>
<comment type="subcellular location">
    <subcellularLocation>
        <location evidence="1">Cytoplasm</location>
        <location evidence="1">Cytosol</location>
    </subcellularLocation>
</comment>
<gene>
    <name evidence="13" type="ORF">K470DRAFT_213535</name>
</gene>
<protein>
    <recommendedName>
        <fullName evidence="12">Rhodanese domain-containing protein</fullName>
    </recommendedName>
</protein>
<evidence type="ECO:0000256" key="9">
    <source>
        <dbReference type="ARBA" id="ARBA00023268"/>
    </source>
</evidence>
<dbReference type="InterPro" id="IPR035985">
    <property type="entry name" value="Ubiquitin-activating_enz"/>
</dbReference>
<dbReference type="PANTHER" id="PTHR10953:SF102">
    <property type="entry name" value="ADENYLYLTRANSFERASE AND SULFURTRANSFERASE MOCS3"/>
    <property type="match status" value="1"/>
</dbReference>
<reference evidence="13" key="1">
    <citation type="journal article" date="2020" name="Stud. Mycol.">
        <title>101 Dothideomycetes genomes: a test case for predicting lifestyles and emergence of pathogens.</title>
        <authorList>
            <person name="Haridas S."/>
            <person name="Albert R."/>
            <person name="Binder M."/>
            <person name="Bloem J."/>
            <person name="Labutti K."/>
            <person name="Salamov A."/>
            <person name="Andreopoulos B."/>
            <person name="Baker S."/>
            <person name="Barry K."/>
            <person name="Bills G."/>
            <person name="Bluhm B."/>
            <person name="Cannon C."/>
            <person name="Castanera R."/>
            <person name="Culley D."/>
            <person name="Daum C."/>
            <person name="Ezra D."/>
            <person name="Gonzalez J."/>
            <person name="Henrissat B."/>
            <person name="Kuo A."/>
            <person name="Liang C."/>
            <person name="Lipzen A."/>
            <person name="Lutzoni F."/>
            <person name="Magnuson J."/>
            <person name="Mondo S."/>
            <person name="Nolan M."/>
            <person name="Ohm R."/>
            <person name="Pangilinan J."/>
            <person name="Park H.-J."/>
            <person name="Ramirez L."/>
            <person name="Alfaro M."/>
            <person name="Sun H."/>
            <person name="Tritt A."/>
            <person name="Yoshinaga Y."/>
            <person name="Zwiers L.-H."/>
            <person name="Turgeon B."/>
            <person name="Goodwin S."/>
            <person name="Spatafora J."/>
            <person name="Crous P."/>
            <person name="Grigoriev I."/>
        </authorList>
    </citation>
    <scope>NUCLEOTIDE SEQUENCE</scope>
    <source>
        <strain evidence="13">CBS 480.64</strain>
    </source>
</reference>
<keyword evidence="4" id="KW-0548">Nucleotidyltransferase</keyword>
<keyword evidence="8" id="KW-0501">Molybdenum cofactor biosynthesis</keyword>
<dbReference type="EMBL" id="MU005967">
    <property type="protein sequence ID" value="KAF2862236.1"/>
    <property type="molecule type" value="Genomic_DNA"/>
</dbReference>
<evidence type="ECO:0000313" key="13">
    <source>
        <dbReference type="EMBL" id="KAF2862236.1"/>
    </source>
</evidence>
<dbReference type="OrthoDB" id="10261062at2759"/>
<dbReference type="GO" id="GO:0005829">
    <property type="term" value="C:cytosol"/>
    <property type="evidence" value="ECO:0007669"/>
    <property type="project" value="UniProtKB-SubCell"/>
</dbReference>
<dbReference type="GO" id="GO:0006777">
    <property type="term" value="P:Mo-molybdopterin cofactor biosynthetic process"/>
    <property type="evidence" value="ECO:0007669"/>
    <property type="project" value="UniProtKB-KW"/>
</dbReference>
<comment type="function">
    <text evidence="10">Plays a central role in 2-thiolation of mcm(5)S(2)U at tRNA wobble positions of cytosolic tRNA(Lys), tRNA(Glu) and tRNA(Gln). Also essential during biosynthesis of the molybdenum cofactor. Acts by mediating the C-terminal thiocarboxylation of sulfur carriers urm1 and mocs2a. Its N-terminus first activates urm1 and mocs2a as acyl-adenylates (-COAMP), then the persulfide sulfur on the catalytic cysteine is transferred to urm1 and mocs2a to form thiocarboxylation (-COSH) of their C-terminus. The reaction probably involves hydrogen sulfide that is generated from the persulfide intermediate and that acts as a nucleophile towards urm1 and mocs2a. Subsequently, a transient disulfide bond is formed. Does not use thiosulfate as sulfur donor; nfs1 probably acting as a sulfur donor for thiocarboxylation reactions.</text>
</comment>
<dbReference type="InterPro" id="IPR001763">
    <property type="entry name" value="Rhodanese-like_dom"/>
</dbReference>
<accession>A0A6A7C3S6</accession>
<evidence type="ECO:0000256" key="6">
    <source>
        <dbReference type="ARBA" id="ARBA00022786"/>
    </source>
</evidence>
<dbReference type="GO" id="GO:0002143">
    <property type="term" value="P:tRNA wobble position uridine thiolation"/>
    <property type="evidence" value="ECO:0007669"/>
    <property type="project" value="TreeGrafter"/>
</dbReference>
<dbReference type="InterPro" id="IPR000594">
    <property type="entry name" value="ThiF_NAD_FAD-bd"/>
</dbReference>
<dbReference type="GO" id="GO:0016779">
    <property type="term" value="F:nucleotidyltransferase activity"/>
    <property type="evidence" value="ECO:0007669"/>
    <property type="project" value="UniProtKB-KW"/>
</dbReference>
<dbReference type="InterPro" id="IPR036873">
    <property type="entry name" value="Rhodanese-like_dom_sf"/>
</dbReference>
<feature type="coiled-coil region" evidence="11">
    <location>
        <begin position="3"/>
        <end position="30"/>
    </location>
</feature>
<keyword evidence="9" id="KW-0511">Multifunctional enzyme</keyword>
<dbReference type="FunFam" id="3.40.50.720:FF:000033">
    <property type="entry name" value="Adenylyltransferase and sulfurtransferase MOCS3"/>
    <property type="match status" value="1"/>
</dbReference>
<dbReference type="GO" id="GO:0004792">
    <property type="term" value="F:thiosulfate-cyanide sulfurtransferase activity"/>
    <property type="evidence" value="ECO:0007669"/>
    <property type="project" value="TreeGrafter"/>
</dbReference>
<dbReference type="SMART" id="SM00450">
    <property type="entry name" value="RHOD"/>
    <property type="match status" value="1"/>
</dbReference>
<dbReference type="Gene3D" id="3.40.250.10">
    <property type="entry name" value="Rhodanese-like domain"/>
    <property type="match status" value="1"/>
</dbReference>
<evidence type="ECO:0000256" key="4">
    <source>
        <dbReference type="ARBA" id="ARBA00022695"/>
    </source>
</evidence>
<evidence type="ECO:0000256" key="3">
    <source>
        <dbReference type="ARBA" id="ARBA00022694"/>
    </source>
</evidence>
<evidence type="ECO:0000256" key="7">
    <source>
        <dbReference type="ARBA" id="ARBA00022840"/>
    </source>
</evidence>
<evidence type="ECO:0000256" key="10">
    <source>
        <dbReference type="ARBA" id="ARBA00043893"/>
    </source>
</evidence>
<name>A0A6A7C3S6_9PEZI</name>
<keyword evidence="11" id="KW-0175">Coiled coil</keyword>
<keyword evidence="2" id="KW-0808">Transferase</keyword>
<evidence type="ECO:0000256" key="8">
    <source>
        <dbReference type="ARBA" id="ARBA00023150"/>
    </source>
</evidence>
<dbReference type="Pfam" id="PF00899">
    <property type="entry name" value="ThiF"/>
    <property type="match status" value="1"/>
</dbReference>
<proteinExistence type="predicted"/>
<keyword evidence="5" id="KW-0547">Nucleotide-binding</keyword>
<dbReference type="Gene3D" id="3.40.50.720">
    <property type="entry name" value="NAD(P)-binding Rossmann-like Domain"/>
    <property type="match status" value="1"/>
</dbReference>
<dbReference type="CDD" id="cd00757">
    <property type="entry name" value="ThiF_MoeB_HesA_family"/>
    <property type="match status" value="1"/>
</dbReference>
<dbReference type="Proteomes" id="UP000799421">
    <property type="component" value="Unassembled WGS sequence"/>
</dbReference>
<dbReference type="SUPFAM" id="SSF69572">
    <property type="entry name" value="Activating enzymes of the ubiquitin-like proteins"/>
    <property type="match status" value="1"/>
</dbReference>